<gene>
    <name evidence="1" type="ORF">BB31_24220</name>
</gene>
<evidence type="ECO:0000313" key="1">
    <source>
        <dbReference type="EMBL" id="KFU78569.1"/>
    </source>
</evidence>
<protein>
    <submittedName>
        <fullName evidence="1">Uncharacterized protein</fullName>
    </submittedName>
</protein>
<proteinExistence type="predicted"/>
<dbReference type="AlphaFoldDB" id="A0A2P2FPC9"/>
<sequence length="341" mass="36219">MPERDSGWVGGAVVDAEDARLATAALAAPGRTPAQSRTGLRPAPGDPGVVRATATPSGNVTVQPFQAVIQGTRHAAAGAYLATLDEQKTLDVLKVPAHGSYNRHDLVVARQTDAQYGDSTSKFAVEIVPGGPASQPSDPVVTGDVLKLARVTVRANTSTVTGGDITDLRPYTCAVGGILPVRNASERPADAYPGLYVHRADTGRLEFWTGATWRSLVVEDDTGWQAVPVVTGWTAGRPGDSQDATAVHIRRIGPTVYVRGAVTRQNTPAGHGTVILKMPQAYQPQYAHRWAGNTWSGHHVGSHQFLDLSIERNGDLAMWTDNTVSVPVDETVMLHTSYLLG</sequence>
<dbReference type="EMBL" id="JFBM01000023">
    <property type="protein sequence ID" value="KFU78569.1"/>
    <property type="molecule type" value="Genomic_DNA"/>
</dbReference>
<organism evidence="1 2">
    <name type="scientific">Amycolatopsis lurida NRRL 2430</name>
    <dbReference type="NCBI Taxonomy" id="1460371"/>
    <lineage>
        <taxon>Bacteria</taxon>
        <taxon>Bacillati</taxon>
        <taxon>Actinomycetota</taxon>
        <taxon>Actinomycetes</taxon>
        <taxon>Pseudonocardiales</taxon>
        <taxon>Pseudonocardiaceae</taxon>
        <taxon>Amycolatopsis</taxon>
    </lineage>
</organism>
<dbReference type="RefSeq" id="WP_034315233.1">
    <property type="nucleotide sequence ID" value="NZ_JFBM01000023.1"/>
</dbReference>
<reference evidence="1 2" key="1">
    <citation type="journal article" date="2014" name="Genome Announc.">
        <title>Draft Genome Sequence of Amycolatopsis lurida NRRL 2430, Producer of the Glycopeptide Family Antibiotic Ristocetin.</title>
        <authorList>
            <person name="Kwun M.J."/>
            <person name="Hong H.J."/>
        </authorList>
    </citation>
    <scope>NUCLEOTIDE SEQUENCE [LARGE SCALE GENOMIC DNA]</scope>
    <source>
        <strain evidence="1 2">NRRL 2430</strain>
    </source>
</reference>
<keyword evidence="2" id="KW-1185">Reference proteome</keyword>
<accession>A0A2P2FPC9</accession>
<comment type="caution">
    <text evidence="1">The sequence shown here is derived from an EMBL/GenBank/DDBJ whole genome shotgun (WGS) entry which is preliminary data.</text>
</comment>
<evidence type="ECO:0000313" key="2">
    <source>
        <dbReference type="Proteomes" id="UP000256220"/>
    </source>
</evidence>
<name>A0A2P2FPC9_AMYLU</name>
<dbReference type="Proteomes" id="UP000256220">
    <property type="component" value="Unassembled WGS sequence"/>
</dbReference>